<proteinExistence type="predicted"/>
<evidence type="ECO:0000256" key="1">
    <source>
        <dbReference type="SAM" id="Phobius"/>
    </source>
</evidence>
<organism evidence="2 3">
    <name type="scientific">Maritalea porphyrae</name>
    <dbReference type="NCBI Taxonomy" id="880732"/>
    <lineage>
        <taxon>Bacteria</taxon>
        <taxon>Pseudomonadati</taxon>
        <taxon>Pseudomonadota</taxon>
        <taxon>Alphaproteobacteria</taxon>
        <taxon>Hyphomicrobiales</taxon>
        <taxon>Devosiaceae</taxon>
        <taxon>Maritalea</taxon>
    </lineage>
</organism>
<keyword evidence="1" id="KW-1133">Transmembrane helix</keyword>
<feature type="transmembrane region" description="Helical" evidence="1">
    <location>
        <begin position="54"/>
        <end position="74"/>
    </location>
</feature>
<keyword evidence="3" id="KW-1185">Reference proteome</keyword>
<evidence type="ECO:0000313" key="2">
    <source>
        <dbReference type="EMBL" id="GLQ16345.1"/>
    </source>
</evidence>
<protein>
    <submittedName>
        <fullName evidence="2">Membrane protein</fullName>
    </submittedName>
</protein>
<dbReference type="InterPro" id="IPR007418">
    <property type="entry name" value="DUF474"/>
</dbReference>
<feature type="transmembrane region" description="Helical" evidence="1">
    <location>
        <begin position="120"/>
        <end position="144"/>
    </location>
</feature>
<reference evidence="2" key="2">
    <citation type="submission" date="2023-01" db="EMBL/GenBank/DDBJ databases">
        <title>Draft genome sequence of Maritalea porphyrae strain NBRC 107169.</title>
        <authorList>
            <person name="Sun Q."/>
            <person name="Mori K."/>
        </authorList>
    </citation>
    <scope>NUCLEOTIDE SEQUENCE</scope>
    <source>
        <strain evidence="2">NBRC 107169</strain>
    </source>
</reference>
<evidence type="ECO:0000313" key="3">
    <source>
        <dbReference type="Proteomes" id="UP001161405"/>
    </source>
</evidence>
<gene>
    <name evidence="2" type="ORF">GCM10007879_05940</name>
</gene>
<reference evidence="2" key="1">
    <citation type="journal article" date="2014" name="Int. J. Syst. Evol. Microbiol.">
        <title>Complete genome of a new Firmicutes species belonging to the dominant human colonic microbiota ('Ruminococcus bicirculans') reveals two chromosomes and a selective capacity to utilize plant glucans.</title>
        <authorList>
            <consortium name="NISC Comparative Sequencing Program"/>
            <person name="Wegmann U."/>
            <person name="Louis P."/>
            <person name="Goesmann A."/>
            <person name="Henrissat B."/>
            <person name="Duncan S.H."/>
            <person name="Flint H.J."/>
        </authorList>
    </citation>
    <scope>NUCLEOTIDE SEQUENCE</scope>
    <source>
        <strain evidence="2">NBRC 107169</strain>
    </source>
</reference>
<sequence length="146" mass="16534">MLYPIALIIHLFCATAFIGVVFFEVFILEGMRQHITENTMVEIETGLVKRARQIMPYIVGTLFLSGGYLGYTQFQGMGVLWQDSFSILLSLKIALALSVLGHFVWALTNAKNGCMNSKKFQLTHISVFTHMVLIVILAKGMFYFTW</sequence>
<accession>A0ABQ5UND5</accession>
<comment type="caution">
    <text evidence="2">The sequence shown here is derived from an EMBL/GenBank/DDBJ whole genome shotgun (WGS) entry which is preliminary data.</text>
</comment>
<name>A0ABQ5UND5_9HYPH</name>
<keyword evidence="1" id="KW-0812">Transmembrane</keyword>
<dbReference type="Proteomes" id="UP001161405">
    <property type="component" value="Unassembled WGS sequence"/>
</dbReference>
<dbReference type="RefSeq" id="WP_284361918.1">
    <property type="nucleotide sequence ID" value="NZ_BSNI01000001.1"/>
</dbReference>
<feature type="transmembrane region" description="Helical" evidence="1">
    <location>
        <begin position="6"/>
        <end position="28"/>
    </location>
</feature>
<dbReference type="PIRSF" id="PIRSF015875">
    <property type="entry name" value="UCP015875"/>
    <property type="match status" value="1"/>
</dbReference>
<feature type="transmembrane region" description="Helical" evidence="1">
    <location>
        <begin position="86"/>
        <end position="108"/>
    </location>
</feature>
<dbReference type="EMBL" id="BSNI01000001">
    <property type="protein sequence ID" value="GLQ16345.1"/>
    <property type="molecule type" value="Genomic_DNA"/>
</dbReference>
<keyword evidence="1" id="KW-0472">Membrane</keyword>